<evidence type="ECO:0000256" key="3">
    <source>
        <dbReference type="ARBA" id="ARBA00022741"/>
    </source>
</evidence>
<dbReference type="PANTHER" id="PTHR43272">
    <property type="entry name" value="LONG-CHAIN-FATTY-ACID--COA LIGASE"/>
    <property type="match status" value="1"/>
</dbReference>
<reference evidence="6 7" key="1">
    <citation type="submission" date="2022-01" db="EMBL/GenBank/DDBJ databases">
        <title>A chromosomal length assembly of Cordylochernes scorpioides.</title>
        <authorList>
            <person name="Zeh D."/>
            <person name="Zeh J."/>
        </authorList>
    </citation>
    <scope>NUCLEOTIDE SEQUENCE [LARGE SCALE GENOMIC DNA]</scope>
    <source>
        <strain evidence="6">IN4F17</strain>
        <tissue evidence="6">Whole Body</tissue>
    </source>
</reference>
<feature type="region of interest" description="Disordered" evidence="5">
    <location>
        <begin position="181"/>
        <end position="213"/>
    </location>
</feature>
<dbReference type="PANTHER" id="PTHR43272:SF83">
    <property type="entry name" value="ACYL-COA SYNTHETASE LONG-CHAIN, ISOFORM J"/>
    <property type="match status" value="1"/>
</dbReference>
<protein>
    <submittedName>
        <fullName evidence="6">ACSL4</fullName>
    </submittedName>
</protein>
<keyword evidence="7" id="KW-1185">Reference proteome</keyword>
<sequence>MEGLKSPSLKGTPEHVQILSFNQLEKNGEDSGEAPSNKGVCITGVLINQEQVVAAIQAFNDLGYDVVDAMYVAYLPLSHIYELVVETKFGYIKYVGEYHHIIYRPGEYVNYRDRIRKNIEENIAKRGQLVKAFFEFALEYKTSWYSSGYSTPLLDRILFRKTSRLVGGRCKVMGSGGAPISQETQEFTQGRAVPRPHPGLRHDGDHQLRSHHC</sequence>
<evidence type="ECO:0000256" key="2">
    <source>
        <dbReference type="ARBA" id="ARBA00022598"/>
    </source>
</evidence>
<evidence type="ECO:0000256" key="5">
    <source>
        <dbReference type="SAM" id="MobiDB-lite"/>
    </source>
</evidence>
<keyword evidence="3" id="KW-0547">Nucleotide-binding</keyword>
<evidence type="ECO:0000256" key="1">
    <source>
        <dbReference type="ARBA" id="ARBA00006432"/>
    </source>
</evidence>
<organism evidence="6 7">
    <name type="scientific">Cordylochernes scorpioides</name>
    <dbReference type="NCBI Taxonomy" id="51811"/>
    <lineage>
        <taxon>Eukaryota</taxon>
        <taxon>Metazoa</taxon>
        <taxon>Ecdysozoa</taxon>
        <taxon>Arthropoda</taxon>
        <taxon>Chelicerata</taxon>
        <taxon>Arachnida</taxon>
        <taxon>Pseudoscorpiones</taxon>
        <taxon>Cheliferoidea</taxon>
        <taxon>Chernetidae</taxon>
        <taxon>Cordylochernes</taxon>
    </lineage>
</organism>
<keyword evidence="2" id="KW-0436">Ligase</keyword>
<evidence type="ECO:0000313" key="6">
    <source>
        <dbReference type="EMBL" id="UYV72829.1"/>
    </source>
</evidence>
<gene>
    <name evidence="6" type="ORF">LAZ67_10000915</name>
</gene>
<proteinExistence type="inferred from homology"/>
<evidence type="ECO:0000313" key="7">
    <source>
        <dbReference type="Proteomes" id="UP001235939"/>
    </source>
</evidence>
<comment type="similarity">
    <text evidence="1">Belongs to the ATP-dependent AMP-binding enzyme family.</text>
</comment>
<name>A0ABY6KVY3_9ARAC</name>
<keyword evidence="4" id="KW-0067">ATP-binding</keyword>
<evidence type="ECO:0000256" key="4">
    <source>
        <dbReference type="ARBA" id="ARBA00022840"/>
    </source>
</evidence>
<feature type="compositionally biased region" description="Basic and acidic residues" evidence="5">
    <location>
        <begin position="200"/>
        <end position="213"/>
    </location>
</feature>
<dbReference type="EMBL" id="CP092872">
    <property type="protein sequence ID" value="UYV72829.1"/>
    <property type="molecule type" value="Genomic_DNA"/>
</dbReference>
<dbReference type="Proteomes" id="UP001235939">
    <property type="component" value="Chromosome 10"/>
</dbReference>
<accession>A0ABY6KVY3</accession>